<accession>A0ABV5J9V4</accession>
<evidence type="ECO:0000256" key="1">
    <source>
        <dbReference type="ARBA" id="ARBA00004167"/>
    </source>
</evidence>
<comment type="caution">
    <text evidence="7">The sequence shown here is derived from an EMBL/GenBank/DDBJ whole genome shotgun (WGS) entry which is preliminary data.</text>
</comment>
<dbReference type="EMBL" id="JBHMEA010000006">
    <property type="protein sequence ID" value="MFB9230227.1"/>
    <property type="molecule type" value="Genomic_DNA"/>
</dbReference>
<keyword evidence="3" id="KW-1133">Transmembrane helix</keyword>
<dbReference type="Pfam" id="PF04357">
    <property type="entry name" value="TamB"/>
    <property type="match status" value="1"/>
</dbReference>
<gene>
    <name evidence="7" type="ORF">ACFFUT_00320</name>
</gene>
<feature type="chain" id="PRO_5047537976" evidence="5">
    <location>
        <begin position="20"/>
        <end position="1081"/>
    </location>
</feature>
<dbReference type="InterPro" id="IPR007452">
    <property type="entry name" value="TamB_C"/>
</dbReference>
<protein>
    <submittedName>
        <fullName evidence="7">Translocation/assembly module TamB domain-containing protein</fullName>
    </submittedName>
</protein>
<reference evidence="7 8" key="1">
    <citation type="submission" date="2024-09" db="EMBL/GenBank/DDBJ databases">
        <authorList>
            <person name="Sun Q."/>
            <person name="Mori K."/>
        </authorList>
    </citation>
    <scope>NUCLEOTIDE SEQUENCE [LARGE SCALE GENOMIC DNA]</scope>
    <source>
        <strain evidence="7 8">CECT 8726</strain>
    </source>
</reference>
<dbReference type="PANTHER" id="PTHR36985">
    <property type="entry name" value="TRANSLOCATION AND ASSEMBLY MODULE SUBUNIT TAMB"/>
    <property type="match status" value="1"/>
</dbReference>
<evidence type="ECO:0000256" key="3">
    <source>
        <dbReference type="ARBA" id="ARBA00022989"/>
    </source>
</evidence>
<evidence type="ECO:0000313" key="7">
    <source>
        <dbReference type="EMBL" id="MFB9230227.1"/>
    </source>
</evidence>
<keyword evidence="8" id="KW-1185">Reference proteome</keyword>
<feature type="domain" description="Translocation and assembly module TamB C-terminal" evidence="6">
    <location>
        <begin position="736"/>
        <end position="1081"/>
    </location>
</feature>
<comment type="subcellular location">
    <subcellularLocation>
        <location evidence="1">Membrane</location>
        <topology evidence="1">Single-pass membrane protein</topology>
    </subcellularLocation>
</comment>
<keyword evidence="2" id="KW-0812">Transmembrane</keyword>
<sequence>MKRFAAIVLLLLLPCFAFAQTETKDDRDFLTAFLEDNLSDAGREVRVKGFSGSLSAESTIEELTIADDGGVWITLRDVVLDWNQSALLRGRLEVNTLSAREILLPRFPKTDASTPSPEATEFTLPELPVSVEIAAVKADRVVLGAAVLSREATVKLEASLSLNAGAGDAEVSIARIDGELGTLRFAGGYSNATRELSLDVALSEGKGGIVSTLLNLPDTPAIAMTVKGTGALDDYIADISLLSDNEPRLTGQITIVALRDENDSSNLGHAFGAEIGGDIAPLFAPDYRSFFGSDIQLKLRGERLTDGRVTLDTLALKARSVSIEGSGAIGAEGWPERFELEAEISDQSGSPVLLPLSGSKTLVDSLTLDLAYNHANDDDWKGTLLLDGLVSENLTAETLLLAATGKIFARDGTALGRVTSEVFYSADGLILRDEGLAAALGSEISGDTQVEWIQEEPVVLRNVILNGDNFSISGQAAFAGLQDDFNVEGEILLTSGDLSRFSLLVGRPLKGSGRINLAGQGDLLGGSFDLTLKGQTQDLGIGQSEVDRLLRGTADLSVAVARDTTGLRINQFEIATPELTAGVSGQLGSETGDLRYAASLNNLGIFVSGLNGPLSLNGTASRNGGDWQIDANGDGPAGTVLSITGGVVVDGQSANLALAGNAPLGLANPLITPRTLDGNAWFDLRLDGPFALSSISGQATAGAVRASIPLLRLALTNVAVNAQISGGRAVIDSTGAVTSGGQFSVNGPVSLTPPYAGELAVQLRSVGLIDPALYQTNVNGAVTVNGPVTGGALIAGDLTLGPTEIQVPTSGFTEGGDLPGLVHVNEPASVRETRRRAGLLDNDAGSSGGAAYPVDLTISAPSRIFVRGRGLDVELGGELRLGGTTDNLIPSGRFDLIRGRLDILGKRLTLDEGYAQLQGEFVPYLRLVATSSADEFTVNVIVEGNAADPTISFTSQPELPEDEVLSRLFFGRAITEISPFQAAQLASAVATLSGRGGVGLVSRLRDKFGLDDLDVASNQEGTTGVRAGKYISENVYTDVTIGSDGTSEINLNLDISPALTVKGGLGQDGNTSMGVFFERDY</sequence>
<feature type="signal peptide" evidence="5">
    <location>
        <begin position="1"/>
        <end position="19"/>
    </location>
</feature>
<evidence type="ECO:0000256" key="2">
    <source>
        <dbReference type="ARBA" id="ARBA00022692"/>
    </source>
</evidence>
<organism evidence="7 8">
    <name type="scientific">Pseudohalocynthiibacter aestuariivivens</name>
    <dbReference type="NCBI Taxonomy" id="1591409"/>
    <lineage>
        <taxon>Bacteria</taxon>
        <taxon>Pseudomonadati</taxon>
        <taxon>Pseudomonadota</taxon>
        <taxon>Alphaproteobacteria</taxon>
        <taxon>Rhodobacterales</taxon>
        <taxon>Paracoccaceae</taxon>
        <taxon>Pseudohalocynthiibacter</taxon>
    </lineage>
</organism>
<dbReference type="PANTHER" id="PTHR36985:SF1">
    <property type="entry name" value="TRANSLOCATION AND ASSEMBLY MODULE SUBUNIT TAMB"/>
    <property type="match status" value="1"/>
</dbReference>
<evidence type="ECO:0000256" key="4">
    <source>
        <dbReference type="ARBA" id="ARBA00023136"/>
    </source>
</evidence>
<evidence type="ECO:0000259" key="6">
    <source>
        <dbReference type="Pfam" id="PF04357"/>
    </source>
</evidence>
<dbReference type="Proteomes" id="UP001589683">
    <property type="component" value="Unassembled WGS sequence"/>
</dbReference>
<name>A0ABV5J9V4_9RHOB</name>
<keyword evidence="5" id="KW-0732">Signal</keyword>
<dbReference type="RefSeq" id="WP_213888500.1">
    <property type="nucleotide sequence ID" value="NZ_JAGFNU010000004.1"/>
</dbReference>
<keyword evidence="4" id="KW-0472">Membrane</keyword>
<proteinExistence type="predicted"/>
<evidence type="ECO:0000256" key="5">
    <source>
        <dbReference type="SAM" id="SignalP"/>
    </source>
</evidence>
<evidence type="ECO:0000313" key="8">
    <source>
        <dbReference type="Proteomes" id="UP001589683"/>
    </source>
</evidence>